<feature type="domain" description="Calx-beta" evidence="5">
    <location>
        <begin position="29"/>
        <end position="128"/>
    </location>
</feature>
<keyword evidence="2" id="KW-0677">Repeat</keyword>
<dbReference type="SUPFAM" id="SSF141072">
    <property type="entry name" value="CalX-like"/>
    <property type="match status" value="3"/>
</dbReference>
<dbReference type="InterPro" id="IPR051171">
    <property type="entry name" value="CaCA"/>
</dbReference>
<keyword evidence="3" id="KW-0106">Calcium</keyword>
<evidence type="ECO:0000313" key="6">
    <source>
        <dbReference type="EMBL" id="SVB22986.1"/>
    </source>
</evidence>
<evidence type="ECO:0000256" key="4">
    <source>
        <dbReference type="ARBA" id="ARBA00023065"/>
    </source>
</evidence>
<dbReference type="EMBL" id="UINC01033537">
    <property type="protein sequence ID" value="SVB22986.1"/>
    <property type="molecule type" value="Genomic_DNA"/>
</dbReference>
<dbReference type="AlphaFoldDB" id="A0A382CA68"/>
<evidence type="ECO:0000256" key="3">
    <source>
        <dbReference type="ARBA" id="ARBA00022837"/>
    </source>
</evidence>
<reference evidence="6" key="1">
    <citation type="submission" date="2018-05" db="EMBL/GenBank/DDBJ databases">
        <authorList>
            <person name="Lanie J.A."/>
            <person name="Ng W.-L."/>
            <person name="Kazmierczak K.M."/>
            <person name="Andrzejewski T.M."/>
            <person name="Davidsen T.M."/>
            <person name="Wayne K.J."/>
            <person name="Tettelin H."/>
            <person name="Glass J.I."/>
            <person name="Rusch D."/>
            <person name="Podicherti R."/>
            <person name="Tsui H.-C.T."/>
            <person name="Winkler M.E."/>
        </authorList>
    </citation>
    <scope>NUCLEOTIDE SEQUENCE</scope>
</reference>
<proteinExistence type="predicted"/>
<protein>
    <recommendedName>
        <fullName evidence="5">Calx-beta domain-containing protein</fullName>
    </recommendedName>
</protein>
<dbReference type="GO" id="GO:0016020">
    <property type="term" value="C:membrane"/>
    <property type="evidence" value="ECO:0007669"/>
    <property type="project" value="InterPro"/>
</dbReference>
<sequence length="562" mass="61828">MKIDINLKSRFIVPGLGSIQFILLFLGFLLAPCVWGDGAGVVQFSSSAYSVDETEGSITITVNRERGVIGDVSVDYSIAYGSASQADIIAADGILTWANGELGPKTFSIDIVNDVDLEPNEDVFLRLKNPQGDLQIGALGESVLYIAGHESGEFGFATDGFITSETDVFATIVVTRGLGAKGAVAVDYEVRSGTSLSENEIGGVRFWRKLPEGDDTNQDRRPESTFLPGVPAISGRDFLPSSGTLRFRDFQMNESFEIRLVPNIDGTVFPFSMAELVLSNPRALEGEEPFVQPVLHPEEFRSTLRINDTTGPEIDFIWEGTEDGDPTWPDTYERNGFRFMQARYILEEGAGLTTQAQRDARDPKIVSLRIPVLPAFAPERSREVGYMVGPNRGFLVDAARENWEDEPRKLTDLEGTAGDDVAYGAIGAPGDAPRILPSALTGLSDFLLELPSEDTPTQRMHNRFTSLPQVLLNPGSDLPTPTGDRIVTPSFNIPLAEGFFMRDFFVTTGKLTWEADDNQPKIIELQIIQDDLVEFNEDLIVVLYTLQPGYNDFARDEEEDVT</sequence>
<gene>
    <name evidence="6" type="ORF">METZ01_LOCUS175840</name>
</gene>
<dbReference type="GO" id="GO:0030001">
    <property type="term" value="P:metal ion transport"/>
    <property type="evidence" value="ECO:0007669"/>
    <property type="project" value="TreeGrafter"/>
</dbReference>
<dbReference type="PANTHER" id="PTHR11878">
    <property type="entry name" value="SODIUM/CALCIUM EXCHANGER"/>
    <property type="match status" value="1"/>
</dbReference>
<evidence type="ECO:0000256" key="1">
    <source>
        <dbReference type="ARBA" id="ARBA00022729"/>
    </source>
</evidence>
<dbReference type="SMART" id="SM00237">
    <property type="entry name" value="Calx_beta"/>
    <property type="match status" value="1"/>
</dbReference>
<keyword evidence="4" id="KW-0813">Transport</keyword>
<feature type="non-terminal residue" evidence="6">
    <location>
        <position position="562"/>
    </location>
</feature>
<dbReference type="InterPro" id="IPR038081">
    <property type="entry name" value="CalX-like_sf"/>
</dbReference>
<dbReference type="Gene3D" id="2.60.40.2030">
    <property type="match status" value="2"/>
</dbReference>
<dbReference type="GO" id="GO:0007154">
    <property type="term" value="P:cell communication"/>
    <property type="evidence" value="ECO:0007669"/>
    <property type="project" value="InterPro"/>
</dbReference>
<evidence type="ECO:0000259" key="5">
    <source>
        <dbReference type="SMART" id="SM00237"/>
    </source>
</evidence>
<organism evidence="6">
    <name type="scientific">marine metagenome</name>
    <dbReference type="NCBI Taxonomy" id="408172"/>
    <lineage>
        <taxon>unclassified sequences</taxon>
        <taxon>metagenomes</taxon>
        <taxon>ecological metagenomes</taxon>
    </lineage>
</organism>
<dbReference type="PANTHER" id="PTHR11878:SF65">
    <property type="entry name" value="NA_CA-EXCHANGE PROTEIN, ISOFORM G"/>
    <property type="match status" value="1"/>
</dbReference>
<keyword evidence="4" id="KW-0406">Ion transport</keyword>
<keyword evidence="1" id="KW-0732">Signal</keyword>
<dbReference type="Pfam" id="PF03160">
    <property type="entry name" value="Calx-beta"/>
    <property type="match status" value="2"/>
</dbReference>
<accession>A0A382CA68</accession>
<evidence type="ECO:0000256" key="2">
    <source>
        <dbReference type="ARBA" id="ARBA00022737"/>
    </source>
</evidence>
<dbReference type="InterPro" id="IPR003644">
    <property type="entry name" value="Calx_beta"/>
</dbReference>
<name>A0A382CA68_9ZZZZ</name>